<gene>
    <name evidence="2" type="ORF">SI8410_01000082</name>
</gene>
<dbReference type="AlphaFoldDB" id="A0A7I8JWU7"/>
<dbReference type="EMBL" id="LR746264">
    <property type="protein sequence ID" value="CAA7387681.1"/>
    <property type="molecule type" value="Genomic_DNA"/>
</dbReference>
<proteinExistence type="predicted"/>
<sequence length="54" mass="6175">MTGLATSMKPTRERERDRERERRGQKQLGFLRHLSASEGWVLCVSSTGSSDWGH</sequence>
<feature type="region of interest" description="Disordered" evidence="1">
    <location>
        <begin position="1"/>
        <end position="28"/>
    </location>
</feature>
<evidence type="ECO:0000256" key="1">
    <source>
        <dbReference type="SAM" id="MobiDB-lite"/>
    </source>
</evidence>
<organism evidence="2 3">
    <name type="scientific">Spirodela intermedia</name>
    <name type="common">Intermediate duckweed</name>
    <dbReference type="NCBI Taxonomy" id="51605"/>
    <lineage>
        <taxon>Eukaryota</taxon>
        <taxon>Viridiplantae</taxon>
        <taxon>Streptophyta</taxon>
        <taxon>Embryophyta</taxon>
        <taxon>Tracheophyta</taxon>
        <taxon>Spermatophyta</taxon>
        <taxon>Magnoliopsida</taxon>
        <taxon>Liliopsida</taxon>
        <taxon>Araceae</taxon>
        <taxon>Lemnoideae</taxon>
        <taxon>Spirodela</taxon>
    </lineage>
</organism>
<dbReference type="Proteomes" id="UP000663760">
    <property type="component" value="Chromosome 1"/>
</dbReference>
<evidence type="ECO:0000313" key="2">
    <source>
        <dbReference type="EMBL" id="CAA7387681.1"/>
    </source>
</evidence>
<accession>A0A7I8JWU7</accession>
<protein>
    <submittedName>
        <fullName evidence="2">Uncharacterized protein</fullName>
    </submittedName>
</protein>
<name>A0A7I8JWU7_SPIIN</name>
<evidence type="ECO:0000313" key="3">
    <source>
        <dbReference type="Proteomes" id="UP000663760"/>
    </source>
</evidence>
<feature type="compositionally biased region" description="Basic and acidic residues" evidence="1">
    <location>
        <begin position="10"/>
        <end position="24"/>
    </location>
</feature>
<keyword evidence="3" id="KW-1185">Reference proteome</keyword>
<reference evidence="2" key="1">
    <citation type="submission" date="2020-02" db="EMBL/GenBank/DDBJ databases">
        <authorList>
            <person name="Scholz U."/>
            <person name="Mascher M."/>
            <person name="Fiebig A."/>
        </authorList>
    </citation>
    <scope>NUCLEOTIDE SEQUENCE</scope>
</reference>